<dbReference type="PANTHER" id="PTHR46795">
    <property type="entry name" value="ABC TRANSPORTER PERMEASE-RELATED-RELATED"/>
    <property type="match status" value="1"/>
</dbReference>
<reference evidence="2 3" key="1">
    <citation type="journal article" date="2024" name="Int. J. Mol. Sci.">
        <title>Exploration of Alicyclobacillus spp. Genome in Search of Antibiotic Resistance.</title>
        <authorList>
            <person name="Bucka-Kolendo J."/>
            <person name="Kiousi D.E."/>
            <person name="Dekowska A."/>
            <person name="Mikolajczuk-Szczyrba A."/>
            <person name="Karadedos D.M."/>
            <person name="Michael P."/>
            <person name="Galanis A."/>
            <person name="Sokolowska B."/>
        </authorList>
    </citation>
    <scope>NUCLEOTIDE SEQUENCE [LARGE SCALE GENOMIC DNA]</scope>
    <source>
        <strain evidence="2 3">KKP 3000</strain>
    </source>
</reference>
<proteinExistence type="predicted"/>
<organism evidence="2 3">
    <name type="scientific">Alicyclobacillus fastidiosus</name>
    <dbReference type="NCBI Taxonomy" id="392011"/>
    <lineage>
        <taxon>Bacteria</taxon>
        <taxon>Bacillati</taxon>
        <taxon>Bacillota</taxon>
        <taxon>Bacilli</taxon>
        <taxon>Bacillales</taxon>
        <taxon>Alicyclobacillaceae</taxon>
        <taxon>Alicyclobacillus</taxon>
    </lineage>
</organism>
<sequence>MMIFAGMFIALMLLLACGNTIYFRLLNNQAEDRIQFRSLRRTGITHRELGRVLTVEFSVLFFFPFMLAALHTFAAVIDYRHVLMILGRLWPVTLAVMLSYLVFMVIYFSIARFTYPRQLRIDEPHRMR</sequence>
<feature type="transmembrane region" description="Helical" evidence="1">
    <location>
        <begin position="89"/>
        <end position="110"/>
    </location>
</feature>
<feature type="transmembrane region" description="Helical" evidence="1">
    <location>
        <begin position="57"/>
        <end position="77"/>
    </location>
</feature>
<gene>
    <name evidence="2" type="ORF">KKP3000_002480</name>
</gene>
<name>A0ABV5AKU7_9BACL</name>
<keyword evidence="1" id="KW-0812">Transmembrane</keyword>
<evidence type="ECO:0000256" key="1">
    <source>
        <dbReference type="SAM" id="Phobius"/>
    </source>
</evidence>
<dbReference type="PANTHER" id="PTHR46795:SF1">
    <property type="entry name" value="ABC TRANSPORTER PERMEASE PROTEIN"/>
    <property type="match status" value="1"/>
</dbReference>
<evidence type="ECO:0000313" key="2">
    <source>
        <dbReference type="EMBL" id="MFB5192890.1"/>
    </source>
</evidence>
<evidence type="ECO:0000313" key="3">
    <source>
        <dbReference type="Proteomes" id="UP001579974"/>
    </source>
</evidence>
<evidence type="ECO:0008006" key="4">
    <source>
        <dbReference type="Google" id="ProtNLM"/>
    </source>
</evidence>
<keyword evidence="1" id="KW-0472">Membrane</keyword>
<keyword evidence="1" id="KW-1133">Transmembrane helix</keyword>
<keyword evidence="3" id="KW-1185">Reference proteome</keyword>
<accession>A0ABV5AKU7</accession>
<dbReference type="RefSeq" id="WP_275475181.1">
    <property type="nucleotide sequence ID" value="NZ_CP162940.1"/>
</dbReference>
<protein>
    <recommendedName>
        <fullName evidence="4">ABC3 transporter permease protein domain-containing protein</fullName>
    </recommendedName>
</protein>
<comment type="caution">
    <text evidence="2">The sequence shown here is derived from an EMBL/GenBank/DDBJ whole genome shotgun (WGS) entry which is preliminary data.</text>
</comment>
<dbReference type="Proteomes" id="UP001579974">
    <property type="component" value="Unassembled WGS sequence"/>
</dbReference>
<dbReference type="InterPro" id="IPR052536">
    <property type="entry name" value="ABC-4_Integral_Memb_Prot"/>
</dbReference>
<dbReference type="EMBL" id="JBDXSU010000030">
    <property type="protein sequence ID" value="MFB5192890.1"/>
    <property type="molecule type" value="Genomic_DNA"/>
</dbReference>